<keyword evidence="3" id="KW-0813">Transport</keyword>
<dbReference type="GO" id="GO:0005886">
    <property type="term" value="C:plasma membrane"/>
    <property type="evidence" value="ECO:0007669"/>
    <property type="project" value="UniProtKB-SubCell"/>
</dbReference>
<evidence type="ECO:0000256" key="2">
    <source>
        <dbReference type="ARBA" id="ARBA00009765"/>
    </source>
</evidence>
<protein>
    <recommendedName>
        <fullName evidence="11">Magnesium transport protein CorA</fullName>
    </recommendedName>
</protein>
<name>A0A1F6E3Z5_9BACT</name>
<evidence type="ECO:0000313" key="10">
    <source>
        <dbReference type="Proteomes" id="UP000177107"/>
    </source>
</evidence>
<reference evidence="9 10" key="1">
    <citation type="journal article" date="2016" name="Nat. Commun.">
        <title>Thousands of microbial genomes shed light on interconnected biogeochemical processes in an aquifer system.</title>
        <authorList>
            <person name="Anantharaman K."/>
            <person name="Brown C.T."/>
            <person name="Hug L.A."/>
            <person name="Sharon I."/>
            <person name="Castelle C.J."/>
            <person name="Probst A.J."/>
            <person name="Thomas B.C."/>
            <person name="Singh A."/>
            <person name="Wilkins M.J."/>
            <person name="Karaoz U."/>
            <person name="Brodie E.L."/>
            <person name="Williams K.H."/>
            <person name="Hubbard S.S."/>
            <person name="Banfield J.F."/>
        </authorList>
    </citation>
    <scope>NUCLEOTIDE SEQUENCE [LARGE SCALE GENOMIC DNA]</scope>
</reference>
<dbReference type="Gene3D" id="1.20.58.340">
    <property type="entry name" value="Magnesium transport protein CorA, transmembrane region"/>
    <property type="match status" value="2"/>
</dbReference>
<comment type="similarity">
    <text evidence="2">Belongs to the CorA metal ion transporter (MIT) (TC 1.A.35) family.</text>
</comment>
<dbReference type="AlphaFoldDB" id="A0A1F6E3Z5"/>
<dbReference type="Gene3D" id="3.30.460.20">
    <property type="entry name" value="CorA soluble domain-like"/>
    <property type="match status" value="1"/>
</dbReference>
<keyword evidence="7 8" id="KW-0472">Membrane</keyword>
<dbReference type="GO" id="GO:0015095">
    <property type="term" value="F:magnesium ion transmembrane transporter activity"/>
    <property type="evidence" value="ECO:0007669"/>
    <property type="project" value="TreeGrafter"/>
</dbReference>
<dbReference type="SUPFAM" id="SSF144083">
    <property type="entry name" value="Magnesium transport protein CorA, transmembrane region"/>
    <property type="match status" value="1"/>
</dbReference>
<accession>A0A1F6E3Z5</accession>
<keyword evidence="4" id="KW-1003">Cell membrane</keyword>
<gene>
    <name evidence="9" type="ORF">A3C95_01840</name>
</gene>
<evidence type="ECO:0008006" key="11">
    <source>
        <dbReference type="Google" id="ProtNLM"/>
    </source>
</evidence>
<proteinExistence type="inferred from homology"/>
<dbReference type="Pfam" id="PF01544">
    <property type="entry name" value="CorA"/>
    <property type="match status" value="1"/>
</dbReference>
<evidence type="ECO:0000256" key="4">
    <source>
        <dbReference type="ARBA" id="ARBA00022475"/>
    </source>
</evidence>
<dbReference type="InterPro" id="IPR045863">
    <property type="entry name" value="CorA_TM1_TM2"/>
</dbReference>
<dbReference type="GO" id="GO:0000287">
    <property type="term" value="F:magnesium ion binding"/>
    <property type="evidence" value="ECO:0007669"/>
    <property type="project" value="TreeGrafter"/>
</dbReference>
<keyword evidence="5 8" id="KW-0812">Transmembrane</keyword>
<sequence length="299" mass="34490">MVFRFGESDARWIDLEHPTADEVREVADELGFGGRIVEELLSPTPFPRVLHEEETLLLVLHFPAERTVQEVDFVVGKHFVLTVRYEVVAPIHELRKMLETNALTHFREPVAVEALLELLFNHLFMNIRDYATSAGKRLERIERDMFTDKEGVTIQAISEISRVFLHLEAAVANHEAPLELFLHELEEHAFFNDAFTTRVNRILAEHAQTLHLIEALRAVATEIRETNAGLLNARQNEIMKVLTIMAFVTFPLSLIASILGMNTDYLPIVGLPHDFWIIMGIMFSFTICFFIFFRIKHWI</sequence>
<dbReference type="PANTHER" id="PTHR46494">
    <property type="entry name" value="CORA FAMILY METAL ION TRANSPORTER (EUROFUNG)"/>
    <property type="match status" value="1"/>
</dbReference>
<evidence type="ECO:0000256" key="5">
    <source>
        <dbReference type="ARBA" id="ARBA00022692"/>
    </source>
</evidence>
<comment type="subcellular location">
    <subcellularLocation>
        <location evidence="1">Cell membrane</location>
        <topology evidence="1">Multi-pass membrane protein</topology>
    </subcellularLocation>
</comment>
<dbReference type="Proteomes" id="UP000177107">
    <property type="component" value="Unassembled WGS sequence"/>
</dbReference>
<dbReference type="STRING" id="1798499.A3C95_01840"/>
<dbReference type="SUPFAM" id="SSF143865">
    <property type="entry name" value="CorA soluble domain-like"/>
    <property type="match status" value="1"/>
</dbReference>
<evidence type="ECO:0000256" key="1">
    <source>
        <dbReference type="ARBA" id="ARBA00004651"/>
    </source>
</evidence>
<organism evidence="9 10">
    <name type="scientific">Candidatus Kaiserbacteria bacterium RIFCSPHIGHO2_02_FULL_56_30</name>
    <dbReference type="NCBI Taxonomy" id="1798499"/>
    <lineage>
        <taxon>Bacteria</taxon>
        <taxon>Candidatus Kaiseribacteriota</taxon>
    </lineage>
</organism>
<dbReference type="PANTHER" id="PTHR46494:SF1">
    <property type="entry name" value="CORA FAMILY METAL ION TRANSPORTER (EUROFUNG)"/>
    <property type="match status" value="1"/>
</dbReference>
<evidence type="ECO:0000256" key="3">
    <source>
        <dbReference type="ARBA" id="ARBA00022448"/>
    </source>
</evidence>
<evidence type="ECO:0000256" key="6">
    <source>
        <dbReference type="ARBA" id="ARBA00022989"/>
    </source>
</evidence>
<dbReference type="GO" id="GO:0050897">
    <property type="term" value="F:cobalt ion binding"/>
    <property type="evidence" value="ECO:0007669"/>
    <property type="project" value="TreeGrafter"/>
</dbReference>
<feature type="transmembrane region" description="Helical" evidence="8">
    <location>
        <begin position="241"/>
        <end position="263"/>
    </location>
</feature>
<evidence type="ECO:0000256" key="8">
    <source>
        <dbReference type="SAM" id="Phobius"/>
    </source>
</evidence>
<dbReference type="InterPro" id="IPR002523">
    <property type="entry name" value="MgTranspt_CorA/ZnTranspt_ZntB"/>
</dbReference>
<dbReference type="GO" id="GO:0015087">
    <property type="term" value="F:cobalt ion transmembrane transporter activity"/>
    <property type="evidence" value="ECO:0007669"/>
    <property type="project" value="TreeGrafter"/>
</dbReference>
<evidence type="ECO:0000313" key="9">
    <source>
        <dbReference type="EMBL" id="OGG68425.1"/>
    </source>
</evidence>
<evidence type="ECO:0000256" key="7">
    <source>
        <dbReference type="ARBA" id="ARBA00023136"/>
    </source>
</evidence>
<dbReference type="InterPro" id="IPR045861">
    <property type="entry name" value="CorA_cytoplasmic_dom"/>
</dbReference>
<feature type="transmembrane region" description="Helical" evidence="8">
    <location>
        <begin position="275"/>
        <end position="293"/>
    </location>
</feature>
<dbReference type="EMBL" id="MFLM01000009">
    <property type="protein sequence ID" value="OGG68425.1"/>
    <property type="molecule type" value="Genomic_DNA"/>
</dbReference>
<keyword evidence="6 8" id="KW-1133">Transmembrane helix</keyword>
<comment type="caution">
    <text evidence="9">The sequence shown here is derived from an EMBL/GenBank/DDBJ whole genome shotgun (WGS) entry which is preliminary data.</text>
</comment>